<name>A0A7W6H1A1_9RHOB</name>
<dbReference type="EMBL" id="JACIEI010000003">
    <property type="protein sequence ID" value="MBB3993544.1"/>
    <property type="molecule type" value="Genomic_DNA"/>
</dbReference>
<keyword evidence="2" id="KW-1185">Reference proteome</keyword>
<reference evidence="1 2" key="1">
    <citation type="submission" date="2020-08" db="EMBL/GenBank/DDBJ databases">
        <title>Genomic Encyclopedia of Type Strains, Phase IV (KMG-IV): sequencing the most valuable type-strain genomes for metagenomic binning, comparative biology and taxonomic classification.</title>
        <authorList>
            <person name="Goeker M."/>
        </authorList>
    </citation>
    <scope>NUCLEOTIDE SEQUENCE [LARGE SCALE GENOMIC DNA]</scope>
    <source>
        <strain evidence="1 2">DSM 102234</strain>
    </source>
</reference>
<gene>
    <name evidence="1" type="ORF">GGR95_001175</name>
</gene>
<evidence type="ECO:0000313" key="2">
    <source>
        <dbReference type="Proteomes" id="UP000530268"/>
    </source>
</evidence>
<comment type="caution">
    <text evidence="1">The sequence shown here is derived from an EMBL/GenBank/DDBJ whole genome shotgun (WGS) entry which is preliminary data.</text>
</comment>
<sequence>MCGSGIGVSCRVDETHPMRVGFTHPTGVAIPLSGAKPFNSLQVRK</sequence>
<dbReference type="AlphaFoldDB" id="A0A7W6H1A1"/>
<organism evidence="1 2">
    <name type="scientific">Sulfitobacter undariae</name>
    <dbReference type="NCBI Taxonomy" id="1563671"/>
    <lineage>
        <taxon>Bacteria</taxon>
        <taxon>Pseudomonadati</taxon>
        <taxon>Pseudomonadota</taxon>
        <taxon>Alphaproteobacteria</taxon>
        <taxon>Rhodobacterales</taxon>
        <taxon>Roseobacteraceae</taxon>
        <taxon>Sulfitobacter</taxon>
    </lineage>
</organism>
<evidence type="ECO:0000313" key="1">
    <source>
        <dbReference type="EMBL" id="MBB3993544.1"/>
    </source>
</evidence>
<dbReference type="Proteomes" id="UP000530268">
    <property type="component" value="Unassembled WGS sequence"/>
</dbReference>
<protein>
    <submittedName>
        <fullName evidence="1">Uncharacterized protein</fullName>
    </submittedName>
</protein>
<accession>A0A7W6H1A1</accession>
<proteinExistence type="predicted"/>